<feature type="transmembrane region" description="Helical" evidence="8">
    <location>
        <begin position="291"/>
        <end position="312"/>
    </location>
</feature>
<keyword evidence="11" id="KW-1185">Reference proteome</keyword>
<dbReference type="SUPFAM" id="SSF103473">
    <property type="entry name" value="MFS general substrate transporter"/>
    <property type="match status" value="1"/>
</dbReference>
<evidence type="ECO:0000256" key="6">
    <source>
        <dbReference type="ARBA" id="ARBA00022989"/>
    </source>
</evidence>
<evidence type="ECO:0000256" key="2">
    <source>
        <dbReference type="ARBA" id="ARBA00006236"/>
    </source>
</evidence>
<dbReference type="PANTHER" id="PTHR23502:SF132">
    <property type="entry name" value="POLYAMINE TRANSPORTER 2-RELATED"/>
    <property type="match status" value="1"/>
</dbReference>
<evidence type="ECO:0000256" key="3">
    <source>
        <dbReference type="ARBA" id="ARBA00022448"/>
    </source>
</evidence>
<proteinExistence type="inferred from homology"/>
<evidence type="ECO:0000259" key="9">
    <source>
        <dbReference type="PROSITE" id="PS50850"/>
    </source>
</evidence>
<feature type="transmembrane region" description="Helical" evidence="8">
    <location>
        <begin position="318"/>
        <end position="342"/>
    </location>
</feature>
<keyword evidence="7 8" id="KW-0472">Membrane</keyword>
<evidence type="ECO:0000313" key="10">
    <source>
        <dbReference type="EMBL" id="CRZ13204.1"/>
    </source>
</evidence>
<sequence length="408" mass="41820">MTTRTTNAETTPETPALPLSWLGVLALLTAVAPLSIDMYLPAFPAMAAEFGTSASAVQFTLTSFMVGLASGQLIIGPLSDRFGRRPLMLAGTLVCILAGVACALAPNIAALTAFRFVQGFSGAAGVVLSRAVVADRAHGAVAARAFSLMMIINGAAPVLAPLIGGSLMGLIGWRGIFWILAGLAVAMFLGVVAVLPETHPQDRRHTGGVTAMLRDARSVLTNRGYIGYTLAFAFGFTVMFAYISASPFVLQNVLGLSPLHYSFAFAANAAGIVIVNAVNARIVGRFGQRRLLHLGIGLLVLFSVLLLVDALLGPVLWASLLLLWGAVASLGLVAANATSLALDQVRHAAGTGSAVLGALQFGLAAVVSPIVGLGGDHTALPMAVAMVASACIGAAALLLTRRSQAVAV</sequence>
<organism evidence="10 11">
    <name type="scientific">Mycolicibacterium neworleansense</name>
    <dbReference type="NCBI Taxonomy" id="146018"/>
    <lineage>
        <taxon>Bacteria</taxon>
        <taxon>Bacillati</taxon>
        <taxon>Actinomycetota</taxon>
        <taxon>Actinomycetes</taxon>
        <taxon>Mycobacteriales</taxon>
        <taxon>Mycobacteriaceae</taxon>
        <taxon>Mycolicibacterium</taxon>
    </lineage>
</organism>
<feature type="transmembrane region" description="Helical" evidence="8">
    <location>
        <begin position="116"/>
        <end position="133"/>
    </location>
</feature>
<dbReference type="PANTHER" id="PTHR23502">
    <property type="entry name" value="MAJOR FACILITATOR SUPERFAMILY"/>
    <property type="match status" value="1"/>
</dbReference>
<feature type="transmembrane region" description="Helical" evidence="8">
    <location>
        <begin position="379"/>
        <end position="399"/>
    </location>
</feature>
<dbReference type="CDD" id="cd17320">
    <property type="entry name" value="MFS_MdfA_MDR_like"/>
    <property type="match status" value="1"/>
</dbReference>
<feature type="transmembrane region" description="Helical" evidence="8">
    <location>
        <begin position="145"/>
        <end position="164"/>
    </location>
</feature>
<protein>
    <submittedName>
        <fullName evidence="10">Permease of the major facilitator superfamily protein</fullName>
    </submittedName>
</protein>
<feature type="transmembrane region" description="Helical" evidence="8">
    <location>
        <begin position="16"/>
        <end position="36"/>
    </location>
</feature>
<dbReference type="RefSeq" id="WP_235625171.1">
    <property type="nucleotide sequence ID" value="NZ_CWKH01000001.1"/>
</dbReference>
<dbReference type="InterPro" id="IPR011701">
    <property type="entry name" value="MFS"/>
</dbReference>
<feature type="transmembrane region" description="Helical" evidence="8">
    <location>
        <begin position="56"/>
        <end position="75"/>
    </location>
</feature>
<feature type="transmembrane region" description="Helical" evidence="8">
    <location>
        <begin position="87"/>
        <end position="110"/>
    </location>
</feature>
<dbReference type="GO" id="GO:0005886">
    <property type="term" value="C:plasma membrane"/>
    <property type="evidence" value="ECO:0007669"/>
    <property type="project" value="UniProtKB-SubCell"/>
</dbReference>
<dbReference type="Proteomes" id="UP000199147">
    <property type="component" value="Unassembled WGS sequence"/>
</dbReference>
<dbReference type="PROSITE" id="PS50850">
    <property type="entry name" value="MFS"/>
    <property type="match status" value="1"/>
</dbReference>
<dbReference type="GO" id="GO:0042910">
    <property type="term" value="F:xenobiotic transmembrane transporter activity"/>
    <property type="evidence" value="ECO:0007669"/>
    <property type="project" value="InterPro"/>
</dbReference>
<evidence type="ECO:0000256" key="7">
    <source>
        <dbReference type="ARBA" id="ARBA00023136"/>
    </source>
</evidence>
<dbReference type="PROSITE" id="PS00216">
    <property type="entry name" value="SUGAR_TRANSPORT_1"/>
    <property type="match status" value="1"/>
</dbReference>
<dbReference type="Gene3D" id="1.20.1720.10">
    <property type="entry name" value="Multidrug resistance protein D"/>
    <property type="match status" value="1"/>
</dbReference>
<feature type="domain" description="Major facilitator superfamily (MFS) profile" evidence="9">
    <location>
        <begin position="21"/>
        <end position="408"/>
    </location>
</feature>
<dbReference type="NCBIfam" id="TIGR00710">
    <property type="entry name" value="efflux_Bcr_CflA"/>
    <property type="match status" value="1"/>
</dbReference>
<keyword evidence="3" id="KW-0813">Transport</keyword>
<dbReference type="AlphaFoldDB" id="A0A0H5RWS7"/>
<dbReference type="InterPro" id="IPR005829">
    <property type="entry name" value="Sugar_transporter_CS"/>
</dbReference>
<feature type="transmembrane region" description="Helical" evidence="8">
    <location>
        <begin position="176"/>
        <end position="195"/>
    </location>
</feature>
<dbReference type="InterPro" id="IPR004812">
    <property type="entry name" value="Efflux_drug-R_Bcr/CmlA"/>
</dbReference>
<evidence type="ECO:0000313" key="11">
    <source>
        <dbReference type="Proteomes" id="UP000199147"/>
    </source>
</evidence>
<keyword evidence="5 8" id="KW-0812">Transmembrane</keyword>
<evidence type="ECO:0000256" key="8">
    <source>
        <dbReference type="SAM" id="Phobius"/>
    </source>
</evidence>
<evidence type="ECO:0000256" key="4">
    <source>
        <dbReference type="ARBA" id="ARBA00022475"/>
    </source>
</evidence>
<feature type="transmembrane region" description="Helical" evidence="8">
    <location>
        <begin position="354"/>
        <end position="373"/>
    </location>
</feature>
<comment type="similarity">
    <text evidence="2">Belongs to the major facilitator superfamily. Bcr/CmlA family.</text>
</comment>
<feature type="transmembrane region" description="Helical" evidence="8">
    <location>
        <begin position="225"/>
        <end position="249"/>
    </location>
</feature>
<dbReference type="EMBL" id="CWKH01000001">
    <property type="protein sequence ID" value="CRZ13204.1"/>
    <property type="molecule type" value="Genomic_DNA"/>
</dbReference>
<dbReference type="InterPro" id="IPR020846">
    <property type="entry name" value="MFS_dom"/>
</dbReference>
<gene>
    <name evidence="10" type="ORF">BN2156_00033</name>
</gene>
<dbReference type="InterPro" id="IPR036259">
    <property type="entry name" value="MFS_trans_sf"/>
</dbReference>
<dbReference type="STRING" id="146018.BN2156_00033"/>
<feature type="transmembrane region" description="Helical" evidence="8">
    <location>
        <begin position="261"/>
        <end position="279"/>
    </location>
</feature>
<name>A0A0H5RWS7_9MYCO</name>
<comment type="subcellular location">
    <subcellularLocation>
        <location evidence="1">Cell membrane</location>
        <topology evidence="1">Multi-pass membrane protein</topology>
    </subcellularLocation>
</comment>
<evidence type="ECO:0000256" key="1">
    <source>
        <dbReference type="ARBA" id="ARBA00004651"/>
    </source>
</evidence>
<keyword evidence="6 8" id="KW-1133">Transmembrane helix</keyword>
<reference evidence="11" key="1">
    <citation type="submission" date="2015-07" db="EMBL/GenBank/DDBJ databases">
        <authorList>
            <person name="Urmite Genomes"/>
        </authorList>
    </citation>
    <scope>NUCLEOTIDE SEQUENCE [LARGE SCALE GENOMIC DNA]</scope>
    <source>
        <strain evidence="11">type strain: ATCC 49404</strain>
    </source>
</reference>
<accession>A0A0H5RWS7</accession>
<dbReference type="FunFam" id="1.20.1720.10:FF:000005">
    <property type="entry name" value="Bcr/CflA family efflux transporter"/>
    <property type="match status" value="1"/>
</dbReference>
<keyword evidence="4" id="KW-1003">Cell membrane</keyword>
<dbReference type="GO" id="GO:1990961">
    <property type="term" value="P:xenobiotic detoxification by transmembrane export across the plasma membrane"/>
    <property type="evidence" value="ECO:0007669"/>
    <property type="project" value="InterPro"/>
</dbReference>
<evidence type="ECO:0000256" key="5">
    <source>
        <dbReference type="ARBA" id="ARBA00022692"/>
    </source>
</evidence>
<dbReference type="Pfam" id="PF07690">
    <property type="entry name" value="MFS_1"/>
    <property type="match status" value="1"/>
</dbReference>